<gene>
    <name evidence="1" type="ORF">L2E82_37551</name>
</gene>
<protein>
    <submittedName>
        <fullName evidence="1">Uncharacterized protein</fullName>
    </submittedName>
</protein>
<evidence type="ECO:0000313" key="2">
    <source>
        <dbReference type="Proteomes" id="UP001055811"/>
    </source>
</evidence>
<comment type="caution">
    <text evidence="1">The sequence shown here is derived from an EMBL/GenBank/DDBJ whole genome shotgun (WGS) entry which is preliminary data.</text>
</comment>
<reference evidence="2" key="1">
    <citation type="journal article" date="2022" name="Mol. Ecol. Resour.">
        <title>The genomes of chicory, endive, great burdock and yacon provide insights into Asteraceae palaeo-polyploidization history and plant inulin production.</title>
        <authorList>
            <person name="Fan W."/>
            <person name="Wang S."/>
            <person name="Wang H."/>
            <person name="Wang A."/>
            <person name="Jiang F."/>
            <person name="Liu H."/>
            <person name="Zhao H."/>
            <person name="Xu D."/>
            <person name="Zhang Y."/>
        </authorList>
    </citation>
    <scope>NUCLEOTIDE SEQUENCE [LARGE SCALE GENOMIC DNA]</scope>
    <source>
        <strain evidence="2">cv. Punajuju</strain>
    </source>
</reference>
<keyword evidence="2" id="KW-1185">Reference proteome</keyword>
<sequence>MKNTNEVQISKNGAMCGCYWVEPVLIEDRLRCATLEVQTPEKVDGVAMVAVMVCAVGVKAGRKGLRGVKGVNGTAPPSWILGEEPLLGVLLVAEFDLNFSHKPQLGFDFETDEFDLSGLSRFHYLDFNNGISKLEAVLDCFKFFQYFKVSRHR</sequence>
<dbReference type="Proteomes" id="UP001055811">
    <property type="component" value="Linkage Group LG07"/>
</dbReference>
<name>A0ACB9AF91_CICIN</name>
<proteinExistence type="predicted"/>
<organism evidence="1 2">
    <name type="scientific">Cichorium intybus</name>
    <name type="common">Chicory</name>
    <dbReference type="NCBI Taxonomy" id="13427"/>
    <lineage>
        <taxon>Eukaryota</taxon>
        <taxon>Viridiplantae</taxon>
        <taxon>Streptophyta</taxon>
        <taxon>Embryophyta</taxon>
        <taxon>Tracheophyta</taxon>
        <taxon>Spermatophyta</taxon>
        <taxon>Magnoliopsida</taxon>
        <taxon>eudicotyledons</taxon>
        <taxon>Gunneridae</taxon>
        <taxon>Pentapetalae</taxon>
        <taxon>asterids</taxon>
        <taxon>campanulids</taxon>
        <taxon>Asterales</taxon>
        <taxon>Asteraceae</taxon>
        <taxon>Cichorioideae</taxon>
        <taxon>Cichorieae</taxon>
        <taxon>Cichoriinae</taxon>
        <taxon>Cichorium</taxon>
    </lineage>
</organism>
<dbReference type="EMBL" id="CM042015">
    <property type="protein sequence ID" value="KAI3708383.1"/>
    <property type="molecule type" value="Genomic_DNA"/>
</dbReference>
<reference evidence="1 2" key="2">
    <citation type="journal article" date="2022" name="Mol. Ecol. Resour.">
        <title>The genomes of chicory, endive, great burdock and yacon provide insights into Asteraceae paleo-polyploidization history and plant inulin production.</title>
        <authorList>
            <person name="Fan W."/>
            <person name="Wang S."/>
            <person name="Wang H."/>
            <person name="Wang A."/>
            <person name="Jiang F."/>
            <person name="Liu H."/>
            <person name="Zhao H."/>
            <person name="Xu D."/>
            <person name="Zhang Y."/>
        </authorList>
    </citation>
    <scope>NUCLEOTIDE SEQUENCE [LARGE SCALE GENOMIC DNA]</scope>
    <source>
        <strain evidence="2">cv. Punajuju</strain>
        <tissue evidence="1">Leaves</tissue>
    </source>
</reference>
<accession>A0ACB9AF91</accession>
<evidence type="ECO:0000313" key="1">
    <source>
        <dbReference type="EMBL" id="KAI3708383.1"/>
    </source>
</evidence>